<sequence length="96" mass="11006">MSELRSHRITLDAIYGGRRGKTDYYYGVGTSLRFELVKNIPMMKVQFGTHCAYTSIALKCFIEHQRGYRCRSHGGQVLILKFDRCLPPNSIPGYDT</sequence>
<evidence type="ECO:0000313" key="2">
    <source>
        <dbReference type="Proteomes" id="UP001162164"/>
    </source>
</evidence>
<reference evidence="1" key="1">
    <citation type="journal article" date="2023" name="Insect Mol. Biol.">
        <title>Genome sequencing provides insights into the evolution of gene families encoding plant cell wall-degrading enzymes in longhorned beetles.</title>
        <authorList>
            <person name="Shin N.R."/>
            <person name="Okamura Y."/>
            <person name="Kirsch R."/>
            <person name="Pauchet Y."/>
        </authorList>
    </citation>
    <scope>NUCLEOTIDE SEQUENCE</scope>
    <source>
        <strain evidence="1">MMC_N1</strain>
    </source>
</reference>
<keyword evidence="2" id="KW-1185">Reference proteome</keyword>
<feature type="non-terminal residue" evidence="1">
    <location>
        <position position="96"/>
    </location>
</feature>
<accession>A0ABQ9K7H8</accession>
<dbReference type="EMBL" id="JAPWTJ010000004">
    <property type="protein sequence ID" value="KAJ8985982.1"/>
    <property type="molecule type" value="Genomic_DNA"/>
</dbReference>
<protein>
    <submittedName>
        <fullName evidence="1">Uncharacterized protein</fullName>
    </submittedName>
</protein>
<comment type="caution">
    <text evidence="1">The sequence shown here is derived from an EMBL/GenBank/DDBJ whole genome shotgun (WGS) entry which is preliminary data.</text>
</comment>
<name>A0ABQ9K7H8_9CUCU</name>
<proteinExistence type="predicted"/>
<gene>
    <name evidence="1" type="ORF">NQ317_013865</name>
</gene>
<dbReference type="Proteomes" id="UP001162164">
    <property type="component" value="Unassembled WGS sequence"/>
</dbReference>
<evidence type="ECO:0000313" key="1">
    <source>
        <dbReference type="EMBL" id="KAJ8985982.1"/>
    </source>
</evidence>
<organism evidence="1 2">
    <name type="scientific">Molorchus minor</name>
    <dbReference type="NCBI Taxonomy" id="1323400"/>
    <lineage>
        <taxon>Eukaryota</taxon>
        <taxon>Metazoa</taxon>
        <taxon>Ecdysozoa</taxon>
        <taxon>Arthropoda</taxon>
        <taxon>Hexapoda</taxon>
        <taxon>Insecta</taxon>
        <taxon>Pterygota</taxon>
        <taxon>Neoptera</taxon>
        <taxon>Endopterygota</taxon>
        <taxon>Coleoptera</taxon>
        <taxon>Polyphaga</taxon>
        <taxon>Cucujiformia</taxon>
        <taxon>Chrysomeloidea</taxon>
        <taxon>Cerambycidae</taxon>
        <taxon>Lamiinae</taxon>
        <taxon>Monochamini</taxon>
        <taxon>Molorchus</taxon>
    </lineage>
</organism>